<feature type="compositionally biased region" description="Basic and acidic residues" evidence="2">
    <location>
        <begin position="379"/>
        <end position="388"/>
    </location>
</feature>
<keyword evidence="1" id="KW-0175">Coiled coil</keyword>
<evidence type="ECO:0000313" key="5">
    <source>
        <dbReference type="RefSeq" id="XP_027345233.1"/>
    </source>
</evidence>
<feature type="region of interest" description="Disordered" evidence="2">
    <location>
        <begin position="428"/>
        <end position="448"/>
    </location>
</feature>
<feature type="compositionally biased region" description="Basic and acidic residues" evidence="2">
    <location>
        <begin position="464"/>
        <end position="478"/>
    </location>
</feature>
<dbReference type="Pfam" id="PF25029">
    <property type="entry name" value="MOM1"/>
    <property type="match status" value="1"/>
</dbReference>
<feature type="region of interest" description="Disordered" evidence="2">
    <location>
        <begin position="367"/>
        <end position="392"/>
    </location>
</feature>
<reference evidence="5" key="2">
    <citation type="submission" date="2025-08" db="UniProtKB">
        <authorList>
            <consortium name="RefSeq"/>
        </authorList>
    </citation>
    <scope>IDENTIFICATION</scope>
    <source>
        <tissue evidence="5">Young leaves</tissue>
    </source>
</reference>
<feature type="compositionally biased region" description="Polar residues" evidence="2">
    <location>
        <begin position="1488"/>
        <end position="1503"/>
    </location>
</feature>
<feature type="region of interest" description="Disordered" evidence="2">
    <location>
        <begin position="1974"/>
        <end position="1999"/>
    </location>
</feature>
<name>A0A8B8KPJ2_ABRPR</name>
<feature type="compositionally biased region" description="Polar residues" evidence="2">
    <location>
        <begin position="937"/>
        <end position="949"/>
    </location>
</feature>
<evidence type="ECO:0000256" key="2">
    <source>
        <dbReference type="SAM" id="MobiDB-lite"/>
    </source>
</evidence>
<feature type="region of interest" description="Disordered" evidence="2">
    <location>
        <begin position="1"/>
        <end position="134"/>
    </location>
</feature>
<dbReference type="PANTHER" id="PTHR35116">
    <property type="entry name" value="HELICASE PROTEIN MOM1"/>
    <property type="match status" value="1"/>
</dbReference>
<dbReference type="InterPro" id="IPR039322">
    <property type="entry name" value="MOM1"/>
</dbReference>
<feature type="domain" description="MOM1 alpha-helical" evidence="3">
    <location>
        <begin position="669"/>
        <end position="793"/>
    </location>
</feature>
<feature type="compositionally biased region" description="Basic and acidic residues" evidence="2">
    <location>
        <begin position="428"/>
        <end position="443"/>
    </location>
</feature>
<dbReference type="GO" id="GO:0031507">
    <property type="term" value="P:heterochromatin formation"/>
    <property type="evidence" value="ECO:0007669"/>
    <property type="project" value="InterPro"/>
</dbReference>
<protein>
    <submittedName>
        <fullName evidence="5">Uncharacterized protein LOC113857484 isoform X1</fullName>
    </submittedName>
</protein>
<dbReference type="KEGG" id="aprc:113857484"/>
<dbReference type="Proteomes" id="UP000694853">
    <property type="component" value="Unplaced"/>
</dbReference>
<feature type="compositionally biased region" description="Basic and acidic residues" evidence="2">
    <location>
        <begin position="267"/>
        <end position="277"/>
    </location>
</feature>
<feature type="region of interest" description="Disordered" evidence="2">
    <location>
        <begin position="464"/>
        <end position="496"/>
    </location>
</feature>
<feature type="compositionally biased region" description="Basic and acidic residues" evidence="2">
    <location>
        <begin position="635"/>
        <end position="647"/>
    </location>
</feature>
<feature type="compositionally biased region" description="Basic and acidic residues" evidence="2">
    <location>
        <begin position="284"/>
        <end position="311"/>
    </location>
</feature>
<evidence type="ECO:0000313" key="4">
    <source>
        <dbReference type="Proteomes" id="UP000694853"/>
    </source>
</evidence>
<feature type="region of interest" description="Disordered" evidence="2">
    <location>
        <begin position="148"/>
        <end position="311"/>
    </location>
</feature>
<feature type="coiled-coil region" evidence="1">
    <location>
        <begin position="832"/>
        <end position="909"/>
    </location>
</feature>
<feature type="compositionally biased region" description="Polar residues" evidence="2">
    <location>
        <begin position="1974"/>
        <end position="1989"/>
    </location>
</feature>
<feature type="compositionally biased region" description="Low complexity" evidence="2">
    <location>
        <begin position="82"/>
        <end position="98"/>
    </location>
</feature>
<organism evidence="4 5">
    <name type="scientific">Abrus precatorius</name>
    <name type="common">Indian licorice</name>
    <name type="synonym">Glycine abrus</name>
    <dbReference type="NCBI Taxonomy" id="3816"/>
    <lineage>
        <taxon>Eukaryota</taxon>
        <taxon>Viridiplantae</taxon>
        <taxon>Streptophyta</taxon>
        <taxon>Embryophyta</taxon>
        <taxon>Tracheophyta</taxon>
        <taxon>Spermatophyta</taxon>
        <taxon>Magnoliopsida</taxon>
        <taxon>eudicotyledons</taxon>
        <taxon>Gunneridae</taxon>
        <taxon>Pentapetalae</taxon>
        <taxon>rosids</taxon>
        <taxon>fabids</taxon>
        <taxon>Fabales</taxon>
        <taxon>Fabaceae</taxon>
        <taxon>Papilionoideae</taxon>
        <taxon>50 kb inversion clade</taxon>
        <taxon>NPAAA clade</taxon>
        <taxon>indigoferoid/millettioid clade</taxon>
        <taxon>Abreae</taxon>
        <taxon>Abrus</taxon>
    </lineage>
</organism>
<feature type="region of interest" description="Disordered" evidence="2">
    <location>
        <begin position="932"/>
        <end position="952"/>
    </location>
</feature>
<proteinExistence type="predicted"/>
<sequence>MKMSHDTGSGRVIDKGPITRSAREALSKKVVVNHSTTPHRKSERLEKRTPPKLAVSTKSEKQKKRMESPSPLRRSERTRNASLSDPSVSKSKSSGSKTPSKKHVAAKHSAIEASDGSEDEERDMEASSKIKVKRMDARAYRAIFEQANKDCLGESSGVDRSTKEGDDEGGGRIDECFKGNCLDSAKDDKGSLPPEDAKGKEMRAGSKLSGPVKELLENNGSAGSLLPSNATTHEASGAPEKVQSGSCKEEMSGSRDSILNENLISRCAEHEKGEKSISSKRKKTMVDMHSDDSDVDRSTKEGNGEGGGKTDECFKGNCLYSAKDDKGILPPEEAKGEEMSSRLKLSGLVKELLKNNVTVGSLVPSNAATYETSGTPERVQPDSCKEETSQMSGSRDFILNQNLISRCAERDKCEKSISYKRKRTMVDMHSDASDVDRSTKEGDDGSGGKADGCFKGNCLDSAKDDKGILPPEDAKGEEMSSEPKLSGPVKELSKNNVTVGSLVPSNAANHETGGTLERVQSDSCKEETSQMSRSRDFILNENLISRCAELDKGEKSISYKRKRTMVDMHSDASNTLVDDGNGNLMEDACSSRICSNLVGTNGPCSKRIRQISLPDVQRDQRKLTNNVDHSSPKSNGEKLSTRKKEGKSGGSVESKITEGNIVEPEKIRTQQRNLHLLLKPEIANLCEILCLPDKVKSMVESCLEYTMNNYQICTEPVSILQAFQLSLCWTAAALLNHKLNFEASLSLAKQHLNFDCKKEVVDEINSRLWDLKENFLSLTGNSKVTGSTKVSESSNGVYSYTEVTPVVELPERNNSKNIENIQNRTHQWDELLLMQQKEKQKLKKDIEIENADFVRRYKIEWAGIRSYSPNDVMRKEKLKVFNSEYVKRIAELERQHDIRLKDLEAMQLEARQKFPESSVPDDLLNTAASKELGTRPESLQTHDQAQNHNAPKAIVSDHVAERKSFDIVEVVTRAGTGVGLSEGPNTNSCVIVPCSSPVELENPLVKHTGASEMDIVASKDGPGSENKCNHAAENEYDSQGNVSKPANSREQCSDGAINMEDKSEGGVNFSCQSRDDCGQDATPSVPLPSNEETHEGKTSGVLSGEVALAVCKTSSSNNDHVEVPSSGQGTLSGTIVSKPVCGLSIEVKANGSYDDVKNMTPLNSESSEEHIPCISTMCMSNCENAAQIHEVDGNNGSNNAGTLNSTLSDEIISSQNPKSPQDHAHNVNIMCLPNYENSVQIHDDDDDGRGSNNVILNSPLIDERNAHGTIVLNKDVQVKMSETVNFTPSTEQISGGAVDVLVLDNVLSRPCGAGSPSNSSDVNAIVLLNQPQEKQNPDGVSSILPAGEIPSEVSETSHKVATENVLDGEETGGMPRTVNCADNLENVAPNYLLMDQISDGGSVLDVVVSSGPCTTSPNSGCASTISLSNPLSLQQQTHDRVLLTGPDEQIPVLVPENSHEEAEYQLTDNAAVDKSTTSDQQGGVCRTMTENSVSQQTPVSRSVDSMEPLEQLQPLSSVDSPPDQDIGREAQDTLVSSPIDIVPTNQSIHVLPVMEPPEQEGILPSEGFLSSNQALCPLVTGTEDQPTNEDLLPSHNSGTSIEIQNQAIVQHASNLELESCSRQVVHPALNLDLDSPMLCGVRPQSSDIRNLPTQAEINNHPIQTATQSASMLVLCQDPLKIELERLRRVTEQNMKNYENMKLQLKCDFEKEFEELRRKFENKGKEIEIEFQKTRKNLDAHLNIVLVNKILAEAFRAKSMDLKEAGASGMAQDASLGQQLFQWASQQNATRPSLVAGSSSCGPPAPILQGSYAATSSQTIAPPVQATYNTSGTFSSVSARLSHINSMSSPSGNLQAVGEIRSPAPHLQHFRPSTSTSAPASNLCTVLHGRPMQPAPSNVPVTSSSFAHRPPRPTPATFQSDPHRGYCPVSTGGLPIPNLTTMNLRADANSQPGTNLPNVLPHMPDLASLNLSKFGTSTSVPTNSAPQATSPDVVCLSDDD</sequence>
<keyword evidence="4" id="KW-1185">Reference proteome</keyword>
<feature type="region of interest" description="Disordered" evidence="2">
    <location>
        <begin position="1063"/>
        <end position="1100"/>
    </location>
</feature>
<evidence type="ECO:0000259" key="3">
    <source>
        <dbReference type="Pfam" id="PF25029"/>
    </source>
</evidence>
<feature type="coiled-coil region" evidence="1">
    <location>
        <begin position="1680"/>
        <end position="1707"/>
    </location>
</feature>
<dbReference type="OrthoDB" id="1414316at2759"/>
<dbReference type="Gene3D" id="6.10.250.1310">
    <property type="match status" value="1"/>
</dbReference>
<dbReference type="InterPro" id="IPR056882">
    <property type="entry name" value="MOM1_dom"/>
</dbReference>
<feature type="compositionally biased region" description="Polar residues" evidence="2">
    <location>
        <begin position="254"/>
        <end position="263"/>
    </location>
</feature>
<gene>
    <name evidence="5" type="primary">LOC113857484</name>
</gene>
<feature type="compositionally biased region" description="Basic and acidic residues" evidence="2">
    <location>
        <begin position="124"/>
        <end position="134"/>
    </location>
</feature>
<feature type="compositionally biased region" description="Basic and acidic residues" evidence="2">
    <location>
        <begin position="184"/>
        <end position="204"/>
    </location>
</feature>
<dbReference type="PANTHER" id="PTHR35116:SF2">
    <property type="entry name" value="ATP-DEPENDENT HELICASE FAMILY PROTEIN-RELATED"/>
    <property type="match status" value="1"/>
</dbReference>
<accession>A0A8B8KPJ2</accession>
<dbReference type="RefSeq" id="XP_027345233.1">
    <property type="nucleotide sequence ID" value="XM_027489432.1"/>
</dbReference>
<feature type="compositionally biased region" description="Polar residues" evidence="2">
    <location>
        <begin position="623"/>
        <end position="634"/>
    </location>
</feature>
<feature type="region of interest" description="Disordered" evidence="2">
    <location>
        <begin position="1472"/>
        <end position="1527"/>
    </location>
</feature>
<reference evidence="4" key="1">
    <citation type="journal article" date="2019" name="Toxins">
        <title>Detection of Abrin-Like and Prepropulchellin-Like Toxin Genes and Transcripts Using Whole Genome Sequencing and Full-Length Transcript Sequencing of Abrus precatorius.</title>
        <authorList>
            <person name="Hovde B.T."/>
            <person name="Daligault H.E."/>
            <person name="Hanschen E.R."/>
            <person name="Kunde Y.A."/>
            <person name="Johnson M.B."/>
            <person name="Starkenburg S.R."/>
            <person name="Johnson S.L."/>
        </authorList>
    </citation>
    <scope>NUCLEOTIDE SEQUENCE [LARGE SCALE GENOMIC DNA]</scope>
</reference>
<evidence type="ECO:0000256" key="1">
    <source>
        <dbReference type="SAM" id="Coils"/>
    </source>
</evidence>
<dbReference type="GeneID" id="113857484"/>
<feature type="compositionally biased region" description="Polar residues" evidence="2">
    <location>
        <begin position="218"/>
        <end position="234"/>
    </location>
</feature>
<feature type="compositionally biased region" description="Polar residues" evidence="2">
    <location>
        <begin position="1894"/>
        <end position="1905"/>
    </location>
</feature>
<feature type="region of interest" description="Disordered" evidence="2">
    <location>
        <begin position="1894"/>
        <end position="1922"/>
    </location>
</feature>
<feature type="region of interest" description="Disordered" evidence="2">
    <location>
        <begin position="609"/>
        <end position="657"/>
    </location>
</feature>
<feature type="compositionally biased region" description="Basic and acidic residues" evidence="2">
    <location>
        <begin position="160"/>
        <end position="177"/>
    </location>
</feature>